<evidence type="ECO:0000259" key="1">
    <source>
        <dbReference type="Pfam" id="PF01243"/>
    </source>
</evidence>
<accession>G5H727</accession>
<dbReference type="OrthoDB" id="1954371at2"/>
<feature type="domain" description="Pyridoxamine 5'-phosphate oxidase N-terminal" evidence="1">
    <location>
        <begin position="8"/>
        <end position="121"/>
    </location>
</feature>
<dbReference type="AlphaFoldDB" id="G5H727"/>
<dbReference type="InterPro" id="IPR011576">
    <property type="entry name" value="Pyridox_Oxase_N"/>
</dbReference>
<dbReference type="Proteomes" id="UP000006008">
    <property type="component" value="Unassembled WGS sequence"/>
</dbReference>
<dbReference type="Gene3D" id="2.30.110.10">
    <property type="entry name" value="Electron Transport, Fmn-binding Protein, Chain A"/>
    <property type="match status" value="1"/>
</dbReference>
<dbReference type="HOGENOM" id="CLU_133130_1_0_10"/>
<evidence type="ECO:0000313" key="3">
    <source>
        <dbReference type="Proteomes" id="UP000006008"/>
    </source>
</evidence>
<organism evidence="2 3">
    <name type="scientific">Alistipes indistinctus YIT 12060</name>
    <dbReference type="NCBI Taxonomy" id="742725"/>
    <lineage>
        <taxon>Bacteria</taxon>
        <taxon>Pseudomonadati</taxon>
        <taxon>Bacteroidota</taxon>
        <taxon>Bacteroidia</taxon>
        <taxon>Bacteroidales</taxon>
        <taxon>Rikenellaceae</taxon>
        <taxon>Alistipes</taxon>
    </lineage>
</organism>
<proteinExistence type="predicted"/>
<dbReference type="STRING" id="742725.HMPREF9450_00870"/>
<dbReference type="InterPro" id="IPR052917">
    <property type="entry name" value="Stress-Dev_Protein"/>
</dbReference>
<reference evidence="2 3" key="1">
    <citation type="submission" date="2011-08" db="EMBL/GenBank/DDBJ databases">
        <title>The Genome Sequence of Alistipes indistinctus YIT 12060.</title>
        <authorList>
            <consortium name="The Broad Institute Genome Sequencing Platform"/>
            <person name="Earl A."/>
            <person name="Ward D."/>
            <person name="Feldgarden M."/>
            <person name="Gevers D."/>
            <person name="Morotomi M."/>
            <person name="Young S.K."/>
            <person name="Zeng Q."/>
            <person name="Gargeya S."/>
            <person name="Fitzgerald M."/>
            <person name="Haas B."/>
            <person name="Abouelleil A."/>
            <person name="Alvarado L."/>
            <person name="Arachchi H.M."/>
            <person name="Berlin A."/>
            <person name="Brown A."/>
            <person name="Chapman S.B."/>
            <person name="Chen Z."/>
            <person name="Dunbar C."/>
            <person name="Freedman E."/>
            <person name="Gearin G."/>
            <person name="Gellesch M."/>
            <person name="Goldberg J."/>
            <person name="Griggs A."/>
            <person name="Gujja S."/>
            <person name="Heiman D."/>
            <person name="Howarth C."/>
            <person name="Larson L."/>
            <person name="Lui A."/>
            <person name="MacDonald P.J.P."/>
            <person name="Montmayeur A."/>
            <person name="Murphy C."/>
            <person name="Neiman D."/>
            <person name="Pearson M."/>
            <person name="Priest M."/>
            <person name="Roberts A."/>
            <person name="Saif S."/>
            <person name="Shea T."/>
            <person name="Shenoy N."/>
            <person name="Sisk P."/>
            <person name="Stolte C."/>
            <person name="Sykes S."/>
            <person name="Wortman J."/>
            <person name="Nusbaum C."/>
            <person name="Birren B."/>
        </authorList>
    </citation>
    <scope>NUCLEOTIDE SEQUENCE [LARGE SCALE GENOMIC DNA]</scope>
    <source>
        <strain evidence="2 3">YIT 12060</strain>
    </source>
</reference>
<dbReference type="EMBL" id="ADLD01000009">
    <property type="protein sequence ID" value="EHB92666.1"/>
    <property type="molecule type" value="Genomic_DNA"/>
</dbReference>
<name>G5H727_9BACT</name>
<dbReference type="PATRIC" id="fig|742725.3.peg.923"/>
<sequence>MIRKGGTLLDACEVITVASVDGKGYPRPVPVVKLAAEGCGQIWFATGAGSRKTAQFRANPKAGVSFFAGQDSVVLTGFIEEVPDPARRAFWQDWMLEHFPLGADDPEYCLLKFTAQCGTFWIGGEFVTYDL</sequence>
<comment type="caution">
    <text evidence="2">The sequence shown here is derived from an EMBL/GenBank/DDBJ whole genome shotgun (WGS) entry which is preliminary data.</text>
</comment>
<dbReference type="InterPro" id="IPR012349">
    <property type="entry name" value="Split_barrel_FMN-bd"/>
</dbReference>
<dbReference type="eggNOG" id="COG3871">
    <property type="taxonomic scope" value="Bacteria"/>
</dbReference>
<keyword evidence="3" id="KW-1185">Reference proteome</keyword>
<gene>
    <name evidence="2" type="ORF">HMPREF9450_00870</name>
</gene>
<dbReference type="SUPFAM" id="SSF50475">
    <property type="entry name" value="FMN-binding split barrel"/>
    <property type="match status" value="1"/>
</dbReference>
<protein>
    <recommendedName>
        <fullName evidence="1">Pyridoxamine 5'-phosphate oxidase N-terminal domain-containing protein</fullName>
    </recommendedName>
</protein>
<dbReference type="PANTHER" id="PTHR34818">
    <property type="entry name" value="PROTEIN BLI-3"/>
    <property type="match status" value="1"/>
</dbReference>
<evidence type="ECO:0000313" key="2">
    <source>
        <dbReference type="EMBL" id="EHB92666.1"/>
    </source>
</evidence>
<dbReference type="PANTHER" id="PTHR34818:SF1">
    <property type="entry name" value="PROTEIN BLI-3"/>
    <property type="match status" value="1"/>
</dbReference>
<dbReference type="Pfam" id="PF01243">
    <property type="entry name" value="PNPOx_N"/>
    <property type="match status" value="1"/>
</dbReference>